<dbReference type="InterPro" id="IPR050483">
    <property type="entry name" value="CoA-transferase_III_domain"/>
</dbReference>
<comment type="caution">
    <text evidence="2">The sequence shown here is derived from an EMBL/GenBank/DDBJ whole genome shotgun (WGS) entry which is preliminary data.</text>
</comment>
<evidence type="ECO:0000313" key="2">
    <source>
        <dbReference type="EMBL" id="MFC4767828.1"/>
    </source>
</evidence>
<dbReference type="SUPFAM" id="SSF89796">
    <property type="entry name" value="CoA-transferase family III (CaiB/BaiF)"/>
    <property type="match status" value="1"/>
</dbReference>
<dbReference type="Gene3D" id="3.30.1540.10">
    <property type="entry name" value="formyl-coa transferase, domain 3"/>
    <property type="match status" value="1"/>
</dbReference>
<name>A0ABV9Q249_9BACL</name>
<accession>A0ABV9Q249</accession>
<evidence type="ECO:0000256" key="1">
    <source>
        <dbReference type="ARBA" id="ARBA00022679"/>
    </source>
</evidence>
<keyword evidence="1 2" id="KW-0808">Transferase</keyword>
<sequence length="399" mass="43813">MSKWGMVYLMLNGIRVVDFSRYLPGPYATQRLADMGAEVIKVEPPKTGDPARSVGDHLNGTGLVYLANNRNKKSVSINLKEPAGREIAFQLASKADVVIEGFRPGVADALGIGYKSLKQIRPNLVYCSLTGYGQTGPLRNLGGHDLNYMALSGVLSQLRDQEGRPVQPGIQFADLIGGIAACEAILASLVKKQMTGEGSYLDISITDAMIGMMTGHVMIQQVTGKGSGVPQLGGSIISYFIYETKDNRFVSLGALEKKFWENFCRAVGREDWIADHFSPAAENNQTFLDIKALFKTRTFAEWSQFSLEVDCCMAPVLDTGEMIQHPHVCEKELVSNIQSNEWGTMFQTATSAGGFGVWQLKSVDTAPPPVLSQHNREVFQEVLNASPEQVEEWERRGII</sequence>
<dbReference type="PANTHER" id="PTHR48207:SF3">
    <property type="entry name" value="SUCCINATE--HYDROXYMETHYLGLUTARATE COA-TRANSFERASE"/>
    <property type="match status" value="1"/>
</dbReference>
<evidence type="ECO:0000313" key="3">
    <source>
        <dbReference type="Proteomes" id="UP001596002"/>
    </source>
</evidence>
<protein>
    <submittedName>
        <fullName evidence="2">CaiB/BaiF CoA transferase family protein</fullName>
    </submittedName>
</protein>
<dbReference type="RefSeq" id="WP_380025749.1">
    <property type="nucleotide sequence ID" value="NZ_JBHSHC010000090.1"/>
</dbReference>
<gene>
    <name evidence="2" type="ORF">ACFO8Q_10710</name>
</gene>
<dbReference type="Proteomes" id="UP001596002">
    <property type="component" value="Unassembled WGS sequence"/>
</dbReference>
<dbReference type="GO" id="GO:0016740">
    <property type="term" value="F:transferase activity"/>
    <property type="evidence" value="ECO:0007669"/>
    <property type="project" value="UniProtKB-KW"/>
</dbReference>
<dbReference type="EMBL" id="JBHSHC010000090">
    <property type="protein sequence ID" value="MFC4767828.1"/>
    <property type="molecule type" value="Genomic_DNA"/>
</dbReference>
<dbReference type="PANTHER" id="PTHR48207">
    <property type="entry name" value="SUCCINATE--HYDROXYMETHYLGLUTARATE COA-TRANSFERASE"/>
    <property type="match status" value="1"/>
</dbReference>
<dbReference type="InterPro" id="IPR044855">
    <property type="entry name" value="CoA-Trfase_III_dom3_sf"/>
</dbReference>
<organism evidence="2 3">
    <name type="scientific">Effusibacillus consociatus</name>
    <dbReference type="NCBI Taxonomy" id="1117041"/>
    <lineage>
        <taxon>Bacteria</taxon>
        <taxon>Bacillati</taxon>
        <taxon>Bacillota</taxon>
        <taxon>Bacilli</taxon>
        <taxon>Bacillales</taxon>
        <taxon>Alicyclobacillaceae</taxon>
        <taxon>Effusibacillus</taxon>
    </lineage>
</organism>
<dbReference type="Pfam" id="PF02515">
    <property type="entry name" value="CoA_transf_3"/>
    <property type="match status" value="1"/>
</dbReference>
<reference evidence="3" key="1">
    <citation type="journal article" date="2019" name="Int. J. Syst. Evol. Microbiol.">
        <title>The Global Catalogue of Microorganisms (GCM) 10K type strain sequencing project: providing services to taxonomists for standard genome sequencing and annotation.</title>
        <authorList>
            <consortium name="The Broad Institute Genomics Platform"/>
            <consortium name="The Broad Institute Genome Sequencing Center for Infectious Disease"/>
            <person name="Wu L."/>
            <person name="Ma J."/>
        </authorList>
    </citation>
    <scope>NUCLEOTIDE SEQUENCE [LARGE SCALE GENOMIC DNA]</scope>
    <source>
        <strain evidence="3">WYCCWR 12678</strain>
    </source>
</reference>
<dbReference type="InterPro" id="IPR023606">
    <property type="entry name" value="CoA-Trfase_III_dom_1_sf"/>
</dbReference>
<dbReference type="InterPro" id="IPR003673">
    <property type="entry name" value="CoA-Trfase_fam_III"/>
</dbReference>
<keyword evidence="3" id="KW-1185">Reference proteome</keyword>
<proteinExistence type="predicted"/>
<dbReference type="Gene3D" id="3.40.50.10540">
    <property type="entry name" value="Crotonobetainyl-coa:carnitine coa-transferase, domain 1"/>
    <property type="match status" value="1"/>
</dbReference>